<dbReference type="Pfam" id="PF13671">
    <property type="entry name" value="AAA_33"/>
    <property type="match status" value="1"/>
</dbReference>
<evidence type="ECO:0000313" key="2">
    <source>
        <dbReference type="EMBL" id="RYJ15389.1"/>
    </source>
</evidence>
<keyword evidence="2" id="KW-0418">Kinase</keyword>
<dbReference type="PANTHER" id="PTHR43883:SF1">
    <property type="entry name" value="GLUCONOKINASE"/>
    <property type="match status" value="1"/>
</dbReference>
<dbReference type="GO" id="GO:0016301">
    <property type="term" value="F:kinase activity"/>
    <property type="evidence" value="ECO:0007669"/>
    <property type="project" value="UniProtKB-KW"/>
</dbReference>
<dbReference type="InterPro" id="IPR027417">
    <property type="entry name" value="P-loop_NTPase"/>
</dbReference>
<proteinExistence type="predicted"/>
<dbReference type="PIRSF" id="PIRSF000709">
    <property type="entry name" value="6PFK_2-Ptase"/>
    <property type="match status" value="1"/>
</dbReference>
<dbReference type="EMBL" id="RZHH01000002">
    <property type="protein sequence ID" value="RYJ15389.1"/>
    <property type="molecule type" value="Genomic_DNA"/>
</dbReference>
<evidence type="ECO:0000256" key="1">
    <source>
        <dbReference type="SAM" id="MobiDB-lite"/>
    </source>
</evidence>
<organism evidence="2 3">
    <name type="scientific">Halogeometricum borinquense</name>
    <dbReference type="NCBI Taxonomy" id="60847"/>
    <lineage>
        <taxon>Archaea</taxon>
        <taxon>Methanobacteriati</taxon>
        <taxon>Methanobacteriota</taxon>
        <taxon>Stenosarchaea group</taxon>
        <taxon>Halobacteria</taxon>
        <taxon>Halobacteriales</taxon>
        <taxon>Haloferacaceae</taxon>
        <taxon>Halogeometricum</taxon>
    </lineage>
</organism>
<reference evidence="2 3" key="1">
    <citation type="submission" date="2018-12" db="EMBL/GenBank/DDBJ databases">
        <title>Genome analysis provides insights into bioremediation potentialities of Halogeometricum borinquense strain N11.</title>
        <authorList>
            <person name="Najjari A."/>
            <person name="Youssef N."/>
            <person name="Fhoula I."/>
            <person name="Ben Dhia O."/>
            <person name="Mahjoubi M."/>
            <person name="Ouzari H.I."/>
            <person name="Cherif A."/>
        </authorList>
    </citation>
    <scope>NUCLEOTIDE SEQUENCE [LARGE SCALE GENOMIC DNA]</scope>
    <source>
        <strain evidence="2 3">N11</strain>
    </source>
</reference>
<protein>
    <submittedName>
        <fullName evidence="2">Kinase</fullName>
    </submittedName>
</protein>
<accession>A0A482TTZ1</accession>
<feature type="compositionally biased region" description="Basic and acidic residues" evidence="1">
    <location>
        <begin position="9"/>
        <end position="25"/>
    </location>
</feature>
<dbReference type="PANTHER" id="PTHR43883">
    <property type="entry name" value="SLR0207 PROTEIN"/>
    <property type="match status" value="1"/>
</dbReference>
<dbReference type="RefSeq" id="WP_129785725.1">
    <property type="nucleotide sequence ID" value="NZ_RZHH01000002.1"/>
</dbReference>
<dbReference type="Proteomes" id="UP000294028">
    <property type="component" value="Unassembled WGS sequence"/>
</dbReference>
<gene>
    <name evidence="2" type="ORF">ELS19_09080</name>
</gene>
<sequence>MDGGRGTQQRRDWQRAKRTSPESDTGRLVTVCGLPGVGKTLVSERIADRLDGRLIRTDVVRKELFPEPEYTSAERQSVYDELFSRGRESIQNGTPAVLDATFRKREDRDRAASVATAADVPLEIVQVECDTQVVRERIAAREDDESDADFEIYLKFRDRFEHIEREHETVDNSGDMAETRRQIDAMF</sequence>
<dbReference type="SUPFAM" id="SSF52540">
    <property type="entry name" value="P-loop containing nucleoside triphosphate hydrolases"/>
    <property type="match status" value="1"/>
</dbReference>
<dbReference type="AlphaFoldDB" id="A0A482TTZ1"/>
<dbReference type="InterPro" id="IPR052732">
    <property type="entry name" value="Cell-binding_unc_protein"/>
</dbReference>
<dbReference type="Gene3D" id="3.40.50.300">
    <property type="entry name" value="P-loop containing nucleotide triphosphate hydrolases"/>
    <property type="match status" value="1"/>
</dbReference>
<name>A0A482TTZ1_9EURY</name>
<keyword evidence="2" id="KW-0808">Transferase</keyword>
<comment type="caution">
    <text evidence="2">The sequence shown here is derived from an EMBL/GenBank/DDBJ whole genome shotgun (WGS) entry which is preliminary data.</text>
</comment>
<evidence type="ECO:0000313" key="3">
    <source>
        <dbReference type="Proteomes" id="UP000294028"/>
    </source>
</evidence>
<feature type="region of interest" description="Disordered" evidence="1">
    <location>
        <begin position="1"/>
        <end position="27"/>
    </location>
</feature>